<keyword evidence="1 3" id="KW-0597">Phosphoprotein</keyword>
<feature type="modified residue" description="4-aspartylphosphate" evidence="3">
    <location>
        <position position="54"/>
    </location>
</feature>
<evidence type="ECO:0000313" key="6">
    <source>
        <dbReference type="EMBL" id="ATF24922.1"/>
    </source>
</evidence>
<dbReference type="AlphaFoldDB" id="A0A1D2L2J6"/>
<dbReference type="InterPro" id="IPR005561">
    <property type="entry name" value="ANTAR"/>
</dbReference>
<accession>A0A1D2L2J6</accession>
<gene>
    <name evidence="7" type="primary">eutV</name>
    <name evidence="7" type="ORF">BTBSAS_20046</name>
    <name evidence="6" type="ORF">CNY62_00220</name>
</gene>
<dbReference type="PANTHER" id="PTHR44591:SF3">
    <property type="entry name" value="RESPONSE REGULATORY DOMAIN-CONTAINING PROTEIN"/>
    <property type="match status" value="1"/>
</dbReference>
<dbReference type="InterPro" id="IPR011006">
    <property type="entry name" value="CheY-like_superfamily"/>
</dbReference>
<evidence type="ECO:0000256" key="2">
    <source>
        <dbReference type="ARBA" id="ARBA00023012"/>
    </source>
</evidence>
<dbReference type="RefSeq" id="WP_069120612.1">
    <property type="nucleotide sequence ID" value="NZ_CBCPHX010000001.1"/>
</dbReference>
<dbReference type="EMBL" id="OUNC01000012">
    <property type="protein sequence ID" value="SPP28176.1"/>
    <property type="molecule type" value="Genomic_DNA"/>
</dbReference>
<keyword evidence="2" id="KW-0902">Two-component regulatory system</keyword>
<dbReference type="STRING" id="2756.BFR44_03120"/>
<evidence type="ECO:0000313" key="9">
    <source>
        <dbReference type="Proteomes" id="UP000270190"/>
    </source>
</evidence>
<dbReference type="SUPFAM" id="SSF52172">
    <property type="entry name" value="CheY-like"/>
    <property type="match status" value="1"/>
</dbReference>
<dbReference type="PROSITE" id="PS50921">
    <property type="entry name" value="ANTAR"/>
    <property type="match status" value="1"/>
</dbReference>
<reference evidence="7" key="2">
    <citation type="submission" date="2018-04" db="EMBL/GenBank/DDBJ databases">
        <authorList>
            <person name="Go L.Y."/>
            <person name="Mitchell J.A."/>
        </authorList>
    </citation>
    <scope>NUCLEOTIDE SEQUENCE</scope>
    <source>
        <strain evidence="7">BSAS1 3</strain>
    </source>
</reference>
<evidence type="ECO:0000256" key="3">
    <source>
        <dbReference type="PROSITE-ProRule" id="PRU00169"/>
    </source>
</evidence>
<evidence type="ECO:0000313" key="8">
    <source>
        <dbReference type="Proteomes" id="UP000243591"/>
    </source>
</evidence>
<proteinExistence type="predicted"/>
<dbReference type="InterPro" id="IPR008327">
    <property type="entry name" value="Sig_transdc_resp-reg_antiterm"/>
</dbReference>
<evidence type="ECO:0000313" key="7">
    <source>
        <dbReference type="EMBL" id="SPP28176.1"/>
    </source>
</evidence>
<dbReference type="PROSITE" id="PS50110">
    <property type="entry name" value="RESPONSE_REGULATORY"/>
    <property type="match status" value="1"/>
</dbReference>
<evidence type="ECO:0000259" key="5">
    <source>
        <dbReference type="PROSITE" id="PS50921"/>
    </source>
</evidence>
<reference evidence="9" key="3">
    <citation type="submission" date="2018-04" db="EMBL/GenBank/DDBJ databases">
        <authorList>
            <person name="Illikoud N."/>
        </authorList>
    </citation>
    <scope>NUCLEOTIDE SEQUENCE [LARGE SCALE GENOMIC DNA]</scope>
</reference>
<feature type="domain" description="ANTAR" evidence="5">
    <location>
        <begin position="125"/>
        <end position="186"/>
    </location>
</feature>
<dbReference type="InterPro" id="IPR036388">
    <property type="entry name" value="WH-like_DNA-bd_sf"/>
</dbReference>
<dbReference type="GeneID" id="66536007"/>
<dbReference type="GO" id="GO:0000160">
    <property type="term" value="P:phosphorelay signal transduction system"/>
    <property type="evidence" value="ECO:0007669"/>
    <property type="project" value="UniProtKB-KW"/>
</dbReference>
<dbReference type="KEGG" id="bths:CNY62_00220"/>
<dbReference type="PANTHER" id="PTHR44591">
    <property type="entry name" value="STRESS RESPONSE REGULATOR PROTEIN 1"/>
    <property type="match status" value="1"/>
</dbReference>
<dbReference type="Pfam" id="PF03861">
    <property type="entry name" value="ANTAR"/>
    <property type="match status" value="1"/>
</dbReference>
<dbReference type="Proteomes" id="UP000243591">
    <property type="component" value="Chromosome"/>
</dbReference>
<dbReference type="OrthoDB" id="9780153at2"/>
<organism evidence="6 8">
    <name type="scientific">Brochothrix thermosphacta</name>
    <name type="common">Microbacterium thermosphactum</name>
    <dbReference type="NCBI Taxonomy" id="2756"/>
    <lineage>
        <taxon>Bacteria</taxon>
        <taxon>Bacillati</taxon>
        <taxon>Bacillota</taxon>
        <taxon>Bacilli</taxon>
        <taxon>Bacillales</taxon>
        <taxon>Listeriaceae</taxon>
        <taxon>Brochothrix</taxon>
    </lineage>
</organism>
<dbReference type="Gene3D" id="3.40.50.2300">
    <property type="match status" value="1"/>
</dbReference>
<dbReference type="InterPro" id="IPR001789">
    <property type="entry name" value="Sig_transdc_resp-reg_receiver"/>
</dbReference>
<evidence type="ECO:0000256" key="1">
    <source>
        <dbReference type="ARBA" id="ARBA00022553"/>
    </source>
</evidence>
<feature type="domain" description="Response regulatory" evidence="4">
    <location>
        <begin position="4"/>
        <end position="119"/>
    </location>
</feature>
<keyword evidence="8" id="KW-1185">Reference proteome</keyword>
<dbReference type="Proteomes" id="UP000270190">
    <property type="component" value="Unassembled WGS sequence"/>
</dbReference>
<name>A0A1D2L2J6_BROTH</name>
<dbReference type="SMART" id="SM00448">
    <property type="entry name" value="REC"/>
    <property type="match status" value="1"/>
</dbReference>
<evidence type="ECO:0000259" key="4">
    <source>
        <dbReference type="PROSITE" id="PS50110"/>
    </source>
</evidence>
<dbReference type="GO" id="GO:0003723">
    <property type="term" value="F:RNA binding"/>
    <property type="evidence" value="ECO:0007669"/>
    <property type="project" value="InterPro"/>
</dbReference>
<dbReference type="Pfam" id="PF00072">
    <property type="entry name" value="Response_reg"/>
    <property type="match status" value="1"/>
</dbReference>
<sequence length="190" mass="21295">MNGRIVVVDDEPITRMDIRDVLEEAGYDVVAEASDGFEAIEACKKHRPDLIIMDIQMPILDGLKAGKKILADQLAQGIIFLSAFSGVEHTERAKKAGAIGYLVKPLHEKSLIPTVEMAIAKGQETTNLIKKIEKLSLKLDERKIIEKAKGCLMLRDHMTEDDAYKTIRELSMNKRCRMSEIAELIVMTDE</sequence>
<dbReference type="EMBL" id="CP023483">
    <property type="protein sequence ID" value="ATF24922.1"/>
    <property type="molecule type" value="Genomic_DNA"/>
</dbReference>
<reference evidence="6 8" key="1">
    <citation type="submission" date="2017-09" db="EMBL/GenBank/DDBJ databases">
        <title>Complete Genome Sequences of Two Strains of the Meat Spoilage Bacterium Brochothrix thermosphacta Isolated from Ground Chicken.</title>
        <authorList>
            <person name="Paoli G.C."/>
            <person name="Wijey C."/>
            <person name="Chen C.-Y."/>
            <person name="Nguyen L."/>
            <person name="Yan X."/>
            <person name="Irwin P.L."/>
        </authorList>
    </citation>
    <scope>NUCLEOTIDE SEQUENCE [LARGE SCALE GENOMIC DNA]</scope>
    <source>
        <strain evidence="6 8">BI</strain>
    </source>
</reference>
<protein>
    <submittedName>
        <fullName evidence="6 7">Response regulator</fullName>
    </submittedName>
</protein>
<dbReference type="Gene3D" id="1.10.10.10">
    <property type="entry name" value="Winged helix-like DNA-binding domain superfamily/Winged helix DNA-binding domain"/>
    <property type="match status" value="1"/>
</dbReference>
<dbReference type="PIRSF" id="PIRSF036382">
    <property type="entry name" value="RR_antiterm"/>
    <property type="match status" value="1"/>
</dbReference>
<dbReference type="SMART" id="SM01012">
    <property type="entry name" value="ANTAR"/>
    <property type="match status" value="1"/>
</dbReference>
<dbReference type="InterPro" id="IPR050595">
    <property type="entry name" value="Bact_response_regulator"/>
</dbReference>